<evidence type="ECO:0000313" key="3">
    <source>
        <dbReference type="EMBL" id="RKL69262.1"/>
    </source>
</evidence>
<comment type="similarity">
    <text evidence="1">Belongs to the GerPA/GerPF family.</text>
</comment>
<dbReference type="OrthoDB" id="2382149at2"/>
<evidence type="ECO:0000256" key="1">
    <source>
        <dbReference type="ARBA" id="ARBA00008103"/>
    </source>
</evidence>
<organism evidence="3 4">
    <name type="scientific">Salipaludibacillus neizhouensis</name>
    <dbReference type="NCBI Taxonomy" id="885475"/>
    <lineage>
        <taxon>Bacteria</taxon>
        <taxon>Bacillati</taxon>
        <taxon>Bacillota</taxon>
        <taxon>Bacilli</taxon>
        <taxon>Bacillales</taxon>
        <taxon>Bacillaceae</taxon>
    </lineage>
</organism>
<dbReference type="PANTHER" id="PTHR37808">
    <property type="entry name" value="SPORE GERMINATION PROTEIN-LIKE PROTEIN YDZR-RELATED"/>
    <property type="match status" value="1"/>
</dbReference>
<sequence length="71" mass="7171">MPSIVGSFKINSNGGVINFGDTQNISPKSTTKSVSGSGAGNTGDFIVTNNGININNTADPDVVDQNQTGNA</sequence>
<dbReference type="EMBL" id="PDOE01000001">
    <property type="protein sequence ID" value="RKL69262.1"/>
    <property type="molecule type" value="Genomic_DNA"/>
</dbReference>
<comment type="caution">
    <text evidence="3">The sequence shown here is derived from an EMBL/GenBank/DDBJ whole genome shotgun (WGS) entry which is preliminary data.</text>
</comment>
<feature type="compositionally biased region" description="Polar residues" evidence="2">
    <location>
        <begin position="16"/>
        <end position="36"/>
    </location>
</feature>
<dbReference type="Pfam" id="PF10676">
    <property type="entry name" value="gerPA"/>
    <property type="match status" value="1"/>
</dbReference>
<dbReference type="RefSeq" id="WP_110936099.1">
    <property type="nucleotide sequence ID" value="NZ_KZ614146.1"/>
</dbReference>
<dbReference type="AlphaFoldDB" id="A0A3A9KFB5"/>
<proteinExistence type="inferred from homology"/>
<dbReference type="InterPro" id="IPR019618">
    <property type="entry name" value="Spore_germination_GerPA"/>
</dbReference>
<reference evidence="3 4" key="1">
    <citation type="submission" date="2017-10" db="EMBL/GenBank/DDBJ databases">
        <title>Bacillus sp. nov., a halophilic bacterium isolated from a Keqin Lake.</title>
        <authorList>
            <person name="Wang H."/>
        </authorList>
    </citation>
    <scope>NUCLEOTIDE SEQUENCE [LARGE SCALE GENOMIC DNA]</scope>
    <source>
        <strain evidence="3 4">KCTC 13187</strain>
    </source>
</reference>
<accession>A0A3A9KFB5</accession>
<name>A0A3A9KFB5_9BACI</name>
<feature type="region of interest" description="Disordered" evidence="2">
    <location>
        <begin position="52"/>
        <end position="71"/>
    </location>
</feature>
<keyword evidence="4" id="KW-1185">Reference proteome</keyword>
<dbReference type="Proteomes" id="UP000281498">
    <property type="component" value="Unassembled WGS sequence"/>
</dbReference>
<feature type="region of interest" description="Disordered" evidence="2">
    <location>
        <begin position="16"/>
        <end position="42"/>
    </location>
</feature>
<evidence type="ECO:0000313" key="4">
    <source>
        <dbReference type="Proteomes" id="UP000281498"/>
    </source>
</evidence>
<dbReference type="PANTHER" id="PTHR37808:SF1">
    <property type="entry name" value="SPORE GERMINATION PROTEIN-LIKE PROTEIN YDZR"/>
    <property type="match status" value="1"/>
</dbReference>
<protein>
    <submittedName>
        <fullName evidence="3">Uncharacterized protein</fullName>
    </submittedName>
</protein>
<evidence type="ECO:0000256" key="2">
    <source>
        <dbReference type="SAM" id="MobiDB-lite"/>
    </source>
</evidence>
<gene>
    <name evidence="3" type="ORF">CR203_04335</name>
</gene>